<comment type="caution">
    <text evidence="1">The sequence shown here is derived from an EMBL/GenBank/DDBJ whole genome shotgun (WGS) entry which is preliminary data.</text>
</comment>
<organism evidence="1 2">
    <name type="scientific">Niabella pedocola</name>
    <dbReference type="NCBI Taxonomy" id="1752077"/>
    <lineage>
        <taxon>Bacteria</taxon>
        <taxon>Pseudomonadati</taxon>
        <taxon>Bacteroidota</taxon>
        <taxon>Chitinophagia</taxon>
        <taxon>Chitinophagales</taxon>
        <taxon>Chitinophagaceae</taxon>
        <taxon>Niabella</taxon>
    </lineage>
</organism>
<proteinExistence type="predicted"/>
<reference evidence="1 2" key="1">
    <citation type="submission" date="2021-11" db="EMBL/GenBank/DDBJ databases">
        <title>Genomic of Niabella pedocola.</title>
        <authorList>
            <person name="Wu T."/>
        </authorList>
    </citation>
    <scope>NUCLEOTIDE SEQUENCE [LARGE SCALE GENOMIC DNA]</scope>
    <source>
        <strain evidence="1 2">JCM 31011</strain>
    </source>
</reference>
<gene>
    <name evidence="1" type="ORF">LQ567_16435</name>
</gene>
<accession>A0ABS8PU96</accession>
<evidence type="ECO:0000313" key="2">
    <source>
        <dbReference type="Proteomes" id="UP001199816"/>
    </source>
</evidence>
<dbReference type="RefSeq" id="WP_231006044.1">
    <property type="nucleotide sequence ID" value="NZ_JAJNEC010000005.1"/>
</dbReference>
<evidence type="ECO:0000313" key="1">
    <source>
        <dbReference type="EMBL" id="MCD2424369.1"/>
    </source>
</evidence>
<dbReference type="EMBL" id="JAJNEC010000005">
    <property type="protein sequence ID" value="MCD2424369.1"/>
    <property type="molecule type" value="Genomic_DNA"/>
</dbReference>
<keyword evidence="2" id="KW-1185">Reference proteome</keyword>
<name>A0ABS8PU96_9BACT</name>
<evidence type="ECO:0008006" key="3">
    <source>
        <dbReference type="Google" id="ProtNLM"/>
    </source>
</evidence>
<dbReference type="Proteomes" id="UP001199816">
    <property type="component" value="Unassembled WGS sequence"/>
</dbReference>
<protein>
    <recommendedName>
        <fullName evidence="3">Restriction endonuclease domain-containing protein</fullName>
    </recommendedName>
</protein>
<sequence>MKKSNEDNTKSQDELLFERTQLGKLPIIDIAGHPFYVDVRMETLRPHDDFSTLGIPFSIFKEFEPISSSAIVSYNPSTHTLKEVDYYRLTEIPTDWIMIEIPNPIYLDPVGYARECNWDLTETLKAYPIQSDLKARIVPWEETTIPDIIKVNTQRKEHIKARHSILKSEMRKKGPRK</sequence>